<evidence type="ECO:0000313" key="5">
    <source>
        <dbReference type="EMBL" id="MFC5570233.1"/>
    </source>
</evidence>
<reference evidence="6" key="1">
    <citation type="journal article" date="2019" name="Int. J. Syst. Evol. Microbiol.">
        <title>The Global Catalogue of Microorganisms (GCM) 10K type strain sequencing project: providing services to taxonomists for standard genome sequencing and annotation.</title>
        <authorList>
            <consortium name="The Broad Institute Genomics Platform"/>
            <consortium name="The Broad Institute Genome Sequencing Center for Infectious Disease"/>
            <person name="Wu L."/>
            <person name="Ma J."/>
        </authorList>
    </citation>
    <scope>NUCLEOTIDE SEQUENCE [LARGE SCALE GENOMIC DNA]</scope>
    <source>
        <strain evidence="6">KACC 11407</strain>
    </source>
</reference>
<evidence type="ECO:0000256" key="1">
    <source>
        <dbReference type="ARBA" id="ARBA00001096"/>
    </source>
</evidence>
<dbReference type="Gene3D" id="2.70.98.10">
    <property type="match status" value="1"/>
</dbReference>
<evidence type="ECO:0000256" key="4">
    <source>
        <dbReference type="PIRNR" id="PIRNR016020"/>
    </source>
</evidence>
<sequence>MQAQPTTFQQTPCLRLVGRDGATALVALHGAHVLSWIPADGRERLFLSARAHYGAGTAIRGGIPVIFPQFAGRGALPKHGFARTTPWRLVGVSDRATFELVPGATSAAWPHAFRARLHVGLDAGVLTVALEIENTGAHEFAFSAALHTYLAVTDLDAVALHGLAGRRYEDSTAGGAVRQQTTAELRFNAETDRIYVAPLHPLSLHDGPHRLRIDQHGFADTVVWNPGATLAAGIADLAPGEHRRFLCVEAGQVLEPVHLPPGGRWSGMQRLG</sequence>
<dbReference type="PIRSF" id="PIRSF016020">
    <property type="entry name" value="PHexose_mutarotase"/>
    <property type="match status" value="1"/>
</dbReference>
<comment type="similarity">
    <text evidence="2 4">Belongs to the glucose-6-phosphate 1-epimerase family.</text>
</comment>
<dbReference type="InterPro" id="IPR011013">
    <property type="entry name" value="Gal_mutarotase_sf_dom"/>
</dbReference>
<dbReference type="PANTHER" id="PTHR11122">
    <property type="entry name" value="APOSPORY-ASSOCIATED PROTEIN C-RELATED"/>
    <property type="match status" value="1"/>
</dbReference>
<dbReference type="InterPro" id="IPR025532">
    <property type="entry name" value="G6P_1-epimerase"/>
</dbReference>
<keyword evidence="3 4" id="KW-0413">Isomerase</keyword>
<evidence type="ECO:0000256" key="3">
    <source>
        <dbReference type="ARBA" id="ARBA00023235"/>
    </source>
</evidence>
<dbReference type="InterPro" id="IPR008183">
    <property type="entry name" value="Aldose_1/G6P_1-epimerase"/>
</dbReference>
<dbReference type="PANTHER" id="PTHR11122:SF13">
    <property type="entry name" value="GLUCOSE-6-PHOSPHATE 1-EPIMERASE"/>
    <property type="match status" value="1"/>
</dbReference>
<comment type="catalytic activity">
    <reaction evidence="1">
        <text>alpha-D-glucose 6-phosphate = beta-D-glucose 6-phosphate</text>
        <dbReference type="Rhea" id="RHEA:16249"/>
        <dbReference type="ChEBI" id="CHEBI:58225"/>
        <dbReference type="ChEBI" id="CHEBI:58247"/>
        <dbReference type="EC" id="5.1.3.15"/>
    </reaction>
</comment>
<accession>A0ABW0SMA5</accession>
<dbReference type="EMBL" id="JBHSNM010000002">
    <property type="protein sequence ID" value="MFC5570233.1"/>
    <property type="molecule type" value="Genomic_DNA"/>
</dbReference>
<dbReference type="RefSeq" id="WP_386754594.1">
    <property type="nucleotide sequence ID" value="NZ_JBHSNM010000002.1"/>
</dbReference>
<proteinExistence type="inferred from homology"/>
<dbReference type="Proteomes" id="UP001596036">
    <property type="component" value="Unassembled WGS sequence"/>
</dbReference>
<comment type="caution">
    <text evidence="5">The sequence shown here is derived from an EMBL/GenBank/DDBJ whole genome shotgun (WGS) entry which is preliminary data.</text>
</comment>
<keyword evidence="6" id="KW-1185">Reference proteome</keyword>
<gene>
    <name evidence="5" type="ORF">ACFPN1_09200</name>
</gene>
<dbReference type="GO" id="GO:0016853">
    <property type="term" value="F:isomerase activity"/>
    <property type="evidence" value="ECO:0007669"/>
    <property type="project" value="UniProtKB-KW"/>
</dbReference>
<dbReference type="SUPFAM" id="SSF74650">
    <property type="entry name" value="Galactose mutarotase-like"/>
    <property type="match status" value="1"/>
</dbReference>
<organism evidence="5 6">
    <name type="scientific">Lysobacter yangpyeongensis</name>
    <dbReference type="NCBI Taxonomy" id="346182"/>
    <lineage>
        <taxon>Bacteria</taxon>
        <taxon>Pseudomonadati</taxon>
        <taxon>Pseudomonadota</taxon>
        <taxon>Gammaproteobacteria</taxon>
        <taxon>Lysobacterales</taxon>
        <taxon>Lysobacteraceae</taxon>
        <taxon>Lysobacter</taxon>
    </lineage>
</organism>
<evidence type="ECO:0000313" key="6">
    <source>
        <dbReference type="Proteomes" id="UP001596036"/>
    </source>
</evidence>
<evidence type="ECO:0000256" key="2">
    <source>
        <dbReference type="ARBA" id="ARBA00005866"/>
    </source>
</evidence>
<protein>
    <recommendedName>
        <fullName evidence="4">Putative glucose-6-phosphate 1-epimerase</fullName>
        <ecNumber evidence="4">5.1.3.15</ecNumber>
    </recommendedName>
</protein>
<dbReference type="Pfam" id="PF01263">
    <property type="entry name" value="Aldose_epim"/>
    <property type="match status" value="1"/>
</dbReference>
<dbReference type="EC" id="5.1.3.15" evidence="4"/>
<dbReference type="InterPro" id="IPR014718">
    <property type="entry name" value="GH-type_carb-bd"/>
</dbReference>
<name>A0ABW0SMA5_9GAMM</name>
<dbReference type="CDD" id="cd09020">
    <property type="entry name" value="D-hex-6-P-epi_like"/>
    <property type="match status" value="1"/>
</dbReference>